<dbReference type="GO" id="GO:0006508">
    <property type="term" value="P:proteolysis"/>
    <property type="evidence" value="ECO:0007669"/>
    <property type="project" value="UniProtKB-KW"/>
</dbReference>
<keyword evidence="7 14" id="KW-0378">Hydrolase</keyword>
<reference evidence="19" key="1">
    <citation type="submission" date="2021-11" db="EMBL/GenBank/DDBJ databases">
        <authorList>
            <person name="Herlambang A."/>
            <person name="Guo Y."/>
            <person name="Takashima Y."/>
            <person name="Nishizawa T."/>
        </authorList>
    </citation>
    <scope>NUCLEOTIDE SEQUENCE</scope>
    <source>
        <strain evidence="19">E1425</strain>
    </source>
</reference>
<proteinExistence type="inferred from homology"/>
<sequence length="901" mass="100156">MASTINALKQRHNNTSKSSSVDNVGDKGYLARPSSPVKGHSAFSPVKTIFSAWSLFLAFLGIIVLITYQLHYTLPAPVFDSLNSDGQVQFSEENARKVVRHLSSDIGYRIVGTEQELETKKYLIKELSDLQENARIASLRRPQSELALPNFDMWVQVGDGSHRFDFMSKVVMKMYTNMTNIVVRLSCGPECDENAVLLNSHFDTTLGSPGAADDALGVGVMMEIIRVMSLRPAPKKNSIVFLFNGGEESLQDASHSFITTHELKDQVRAVVNLEACGTSGPEILFQANSEAMISAYGTVPYPHGTVLANDLFATGLILSDTDFRQFVDHGNLTGLDMAVYKNSYLYHTHLDLDEFMEAGLPQHMGENTLALATYLTETANLVGMESTTSIVFFDVFGLFFVSYSWATALRIHMVVGAIALVAVALQASRPTLRATVSILFSFLAALILPNFSVILLQSLGKPMQWFSHEWLSCFIFGPVSLAGMFLVQYLFHDKKASTSANELSTLSAVHMFYTICLGLASYTGFASSYVFALYSLASSIGLFHNQRRVADSRKDGLEVTRVDYTTYFVSAVMPTAYFSFVCFSLLDIFIPLTGRIGVDAPVDHIVAVLTGFITFVFCPPVLAFAHRFGSAVLRKTVVLLFLAHLFILLVTSIFVSPYNEFHPKRVFAQHLKNLTSGESMMYIAHADPGPFYEPYVADLEDMFSVKAIFRSPDNNPGDWNAIYPFNQFLESYVIDTTPYIKAQTENRTIAQSVAPLTHYVQEAPRLVAEKVSYDPKTGIRKLTVLCTHPNYIWTVASFDTHLVSWSLSSSEPFDHQSHYVIRHVGGYMSDGWRLDLEYLASGPDDRLTIELTAMETEGFGKDVERELVGSGDIGVMRKILSSRPPWVTLTYFGTTVSRFQL</sequence>
<comment type="caution">
    <text evidence="19">The sequence shown here is derived from an EMBL/GenBank/DDBJ whole genome shotgun (WGS) entry which is preliminary data.</text>
</comment>
<dbReference type="GO" id="GO:0046872">
    <property type="term" value="F:metal ion binding"/>
    <property type="evidence" value="ECO:0007669"/>
    <property type="project" value="UniProtKB-KW"/>
</dbReference>
<evidence type="ECO:0000256" key="11">
    <source>
        <dbReference type="ARBA" id="ARBA00023049"/>
    </source>
</evidence>
<dbReference type="Pfam" id="PF04389">
    <property type="entry name" value="Peptidase_M28"/>
    <property type="match status" value="1"/>
</dbReference>
<keyword evidence="8" id="KW-0256">Endoplasmic reticulum</keyword>
<dbReference type="FunFam" id="3.40.630.10:FF:000008">
    <property type="entry name" value="Endoplasmic reticulum metallopeptidase 1"/>
    <property type="match status" value="1"/>
</dbReference>
<dbReference type="Pfam" id="PF22249">
    <property type="entry name" value="ERMP1-TM"/>
    <property type="match status" value="1"/>
</dbReference>
<feature type="transmembrane region" description="Helical" evidence="16">
    <location>
        <begin position="470"/>
        <end position="491"/>
    </location>
</feature>
<keyword evidence="5 16" id="KW-0812">Transmembrane</keyword>
<dbReference type="PANTHER" id="PTHR12147:SF22">
    <property type="entry name" value="ENDOPLASMIC RETICULUM METALLOPEPTIDASE 1"/>
    <property type="match status" value="1"/>
</dbReference>
<feature type="transmembrane region" description="Helical" evidence="16">
    <location>
        <begin position="564"/>
        <end position="592"/>
    </location>
</feature>
<dbReference type="InterPro" id="IPR048024">
    <property type="entry name" value="Fxna-like_M28_dom"/>
</dbReference>
<keyword evidence="13" id="KW-0325">Glycoprotein</keyword>
<organism evidence="19 20">
    <name type="scientific">Entomortierella parvispora</name>
    <dbReference type="NCBI Taxonomy" id="205924"/>
    <lineage>
        <taxon>Eukaryota</taxon>
        <taxon>Fungi</taxon>
        <taxon>Fungi incertae sedis</taxon>
        <taxon>Mucoromycota</taxon>
        <taxon>Mortierellomycotina</taxon>
        <taxon>Mortierellomycetes</taxon>
        <taxon>Mortierellales</taxon>
        <taxon>Mortierellaceae</taxon>
        <taxon>Entomortierella</taxon>
    </lineage>
</organism>
<feature type="transmembrane region" description="Helical" evidence="16">
    <location>
        <begin position="637"/>
        <end position="655"/>
    </location>
</feature>
<dbReference type="InterPro" id="IPR053974">
    <property type="entry name" value="ERMP1_1-A_TM"/>
</dbReference>
<dbReference type="SUPFAM" id="SSF53187">
    <property type="entry name" value="Zn-dependent exopeptidases"/>
    <property type="match status" value="1"/>
</dbReference>
<evidence type="ECO:0000256" key="14">
    <source>
        <dbReference type="RuleBase" id="RU361240"/>
    </source>
</evidence>
<feature type="transmembrane region" description="Helical" evidence="16">
    <location>
        <begin position="434"/>
        <end position="458"/>
    </location>
</feature>
<dbReference type="CDD" id="cd03875">
    <property type="entry name" value="M28_Fxna_like"/>
    <property type="match status" value="1"/>
</dbReference>
<dbReference type="OrthoDB" id="76293at2759"/>
<evidence type="ECO:0000256" key="10">
    <source>
        <dbReference type="ARBA" id="ARBA00022989"/>
    </source>
</evidence>
<evidence type="ECO:0000256" key="13">
    <source>
        <dbReference type="ARBA" id="ARBA00023180"/>
    </source>
</evidence>
<evidence type="ECO:0000313" key="19">
    <source>
        <dbReference type="EMBL" id="GJJ74005.1"/>
    </source>
</evidence>
<dbReference type="InterPro" id="IPR045175">
    <property type="entry name" value="M28_fam"/>
</dbReference>
<name>A0A9P3LXN3_9FUNG</name>
<reference evidence="19" key="2">
    <citation type="journal article" date="2022" name="Microbiol. Resour. Announc.">
        <title>Whole-Genome Sequence of Entomortierella parvispora E1425, a Mucoromycotan Fungus Associated with Burkholderiaceae-Related Endosymbiotic Bacteria.</title>
        <authorList>
            <person name="Herlambang A."/>
            <person name="Guo Y."/>
            <person name="Takashima Y."/>
            <person name="Narisawa K."/>
            <person name="Ohta H."/>
            <person name="Nishizawa T."/>
        </authorList>
    </citation>
    <scope>NUCLEOTIDE SEQUENCE</scope>
    <source>
        <strain evidence="19">E1425</strain>
    </source>
</reference>
<feature type="region of interest" description="Disordered" evidence="15">
    <location>
        <begin position="1"/>
        <end position="26"/>
    </location>
</feature>
<evidence type="ECO:0000256" key="4">
    <source>
        <dbReference type="ARBA" id="ARBA00022670"/>
    </source>
</evidence>
<keyword evidence="20" id="KW-1185">Reference proteome</keyword>
<keyword evidence="11" id="KW-0482">Metalloprotease</keyword>
<evidence type="ECO:0000256" key="5">
    <source>
        <dbReference type="ARBA" id="ARBA00022692"/>
    </source>
</evidence>
<evidence type="ECO:0000313" key="20">
    <source>
        <dbReference type="Proteomes" id="UP000827284"/>
    </source>
</evidence>
<keyword evidence="4 14" id="KW-0645">Protease</keyword>
<feature type="transmembrane region" description="Helical" evidence="16">
    <location>
        <begin position="511"/>
        <end position="543"/>
    </location>
</feature>
<evidence type="ECO:0000256" key="2">
    <source>
        <dbReference type="ARBA" id="ARBA00004477"/>
    </source>
</evidence>
<evidence type="ECO:0000256" key="9">
    <source>
        <dbReference type="ARBA" id="ARBA00022833"/>
    </source>
</evidence>
<feature type="domain" description="Peptidase M28" evidence="17">
    <location>
        <begin position="180"/>
        <end position="371"/>
    </location>
</feature>
<feature type="transmembrane region" description="Helical" evidence="16">
    <location>
        <begin position="604"/>
        <end position="625"/>
    </location>
</feature>
<evidence type="ECO:0000259" key="17">
    <source>
        <dbReference type="Pfam" id="PF04389"/>
    </source>
</evidence>
<evidence type="ECO:0000256" key="12">
    <source>
        <dbReference type="ARBA" id="ARBA00023136"/>
    </source>
</evidence>
<feature type="transmembrane region" description="Helical" evidence="16">
    <location>
        <begin position="408"/>
        <end position="428"/>
    </location>
</feature>
<dbReference type="InterPro" id="IPR007484">
    <property type="entry name" value="Peptidase_M28"/>
</dbReference>
<keyword evidence="9 14" id="KW-0862">Zinc</keyword>
<dbReference type="GO" id="GO:0005789">
    <property type="term" value="C:endoplasmic reticulum membrane"/>
    <property type="evidence" value="ECO:0007669"/>
    <property type="project" value="UniProtKB-SubCell"/>
</dbReference>
<dbReference type="EC" id="3.4.-.-" evidence="14"/>
<evidence type="ECO:0000256" key="1">
    <source>
        <dbReference type="ARBA" id="ARBA00001947"/>
    </source>
</evidence>
<keyword evidence="12 16" id="KW-0472">Membrane</keyword>
<protein>
    <recommendedName>
        <fullName evidence="14">Peptide hydrolase</fullName>
        <ecNumber evidence="14">3.4.-.-</ecNumber>
    </recommendedName>
</protein>
<evidence type="ECO:0000256" key="7">
    <source>
        <dbReference type="ARBA" id="ARBA00022801"/>
    </source>
</evidence>
<dbReference type="GO" id="GO:0008235">
    <property type="term" value="F:metalloexopeptidase activity"/>
    <property type="evidence" value="ECO:0007669"/>
    <property type="project" value="InterPro"/>
</dbReference>
<dbReference type="EMBL" id="BQFW01000008">
    <property type="protein sequence ID" value="GJJ74005.1"/>
    <property type="molecule type" value="Genomic_DNA"/>
</dbReference>
<comment type="subcellular location">
    <subcellularLocation>
        <location evidence="2">Endoplasmic reticulum membrane</location>
        <topology evidence="2">Multi-pass membrane protein</topology>
    </subcellularLocation>
</comment>
<feature type="transmembrane region" description="Helical" evidence="16">
    <location>
        <begin position="48"/>
        <end position="68"/>
    </location>
</feature>
<evidence type="ECO:0000256" key="8">
    <source>
        <dbReference type="ARBA" id="ARBA00022824"/>
    </source>
</evidence>
<gene>
    <name evidence="19" type="ORF">EMPS_06363</name>
</gene>
<dbReference type="AlphaFoldDB" id="A0A9P3LXN3"/>
<dbReference type="PANTHER" id="PTHR12147">
    <property type="entry name" value="METALLOPEPTIDASE M28 FAMILY MEMBER"/>
    <property type="match status" value="1"/>
</dbReference>
<comment type="cofactor">
    <cofactor evidence="1">
        <name>Zn(2+)</name>
        <dbReference type="ChEBI" id="CHEBI:29105"/>
    </cofactor>
</comment>
<comment type="similarity">
    <text evidence="3 14">Belongs to the peptidase M28 family.</text>
</comment>
<evidence type="ECO:0000256" key="6">
    <source>
        <dbReference type="ARBA" id="ARBA00022723"/>
    </source>
</evidence>
<dbReference type="Proteomes" id="UP000827284">
    <property type="component" value="Unassembled WGS sequence"/>
</dbReference>
<keyword evidence="10 16" id="KW-1133">Transmembrane helix</keyword>
<evidence type="ECO:0000256" key="16">
    <source>
        <dbReference type="SAM" id="Phobius"/>
    </source>
</evidence>
<dbReference type="Gene3D" id="3.40.630.10">
    <property type="entry name" value="Zn peptidases"/>
    <property type="match status" value="1"/>
</dbReference>
<accession>A0A9P3LXN3</accession>
<evidence type="ECO:0000259" key="18">
    <source>
        <dbReference type="Pfam" id="PF22249"/>
    </source>
</evidence>
<evidence type="ECO:0000256" key="15">
    <source>
        <dbReference type="SAM" id="MobiDB-lite"/>
    </source>
</evidence>
<keyword evidence="6 14" id="KW-0479">Metal-binding</keyword>
<feature type="domain" description="Endoplasmic reticulum metallopeptidase 1/1-A TM" evidence="18">
    <location>
        <begin position="434"/>
        <end position="649"/>
    </location>
</feature>
<evidence type="ECO:0000256" key="3">
    <source>
        <dbReference type="ARBA" id="ARBA00010918"/>
    </source>
</evidence>